<gene>
    <name evidence="1" type="ORF">Pfra01_002905000</name>
</gene>
<reference evidence="1" key="1">
    <citation type="submission" date="2023-04" db="EMBL/GenBank/DDBJ databases">
        <title>Phytophthora fragariaefolia NBRC 109709.</title>
        <authorList>
            <person name="Ichikawa N."/>
            <person name="Sato H."/>
            <person name="Tonouchi N."/>
        </authorList>
    </citation>
    <scope>NUCLEOTIDE SEQUENCE</scope>
    <source>
        <strain evidence="1">NBRC 109709</strain>
    </source>
</reference>
<keyword evidence="2" id="KW-1185">Reference proteome</keyword>
<dbReference type="EMBL" id="BSXT01013991">
    <property type="protein sequence ID" value="GMF91641.1"/>
    <property type="molecule type" value="Genomic_DNA"/>
</dbReference>
<sequence>MTPADFQYVGCWVGYDSRRLPSAVGGASSSPWEPIPPRPLNPGDLAVGARSSVESRSLLGVRSVGCPCHKLGGFGVLHGCDFSAGIDGSASSRCFRWLGEFYPVVDLADFAAGDQGFRWVDIQVSAQVSSQGCCWVISSSAAYLGGVSEIDFCCRASSFDHWVHSKPACIGFECPRDQQLEATSFGGQRCRSVGVVVWCD</sequence>
<organism evidence="1 2">
    <name type="scientific">Phytophthora fragariaefolia</name>
    <dbReference type="NCBI Taxonomy" id="1490495"/>
    <lineage>
        <taxon>Eukaryota</taxon>
        <taxon>Sar</taxon>
        <taxon>Stramenopiles</taxon>
        <taxon>Oomycota</taxon>
        <taxon>Peronosporomycetes</taxon>
        <taxon>Peronosporales</taxon>
        <taxon>Peronosporaceae</taxon>
        <taxon>Phytophthora</taxon>
    </lineage>
</organism>
<dbReference type="Proteomes" id="UP001165121">
    <property type="component" value="Unassembled WGS sequence"/>
</dbReference>
<protein>
    <submittedName>
        <fullName evidence="1">Unnamed protein product</fullName>
    </submittedName>
</protein>
<evidence type="ECO:0000313" key="2">
    <source>
        <dbReference type="Proteomes" id="UP001165121"/>
    </source>
</evidence>
<evidence type="ECO:0000313" key="1">
    <source>
        <dbReference type="EMBL" id="GMF91641.1"/>
    </source>
</evidence>
<name>A0A9W6YMP4_9STRA</name>
<accession>A0A9W6YMP4</accession>
<comment type="caution">
    <text evidence="1">The sequence shown here is derived from an EMBL/GenBank/DDBJ whole genome shotgun (WGS) entry which is preliminary data.</text>
</comment>
<dbReference type="AlphaFoldDB" id="A0A9W6YMP4"/>
<proteinExistence type="predicted"/>